<name>A0A6L7G358_9RHOB</name>
<dbReference type="EMBL" id="WUMU01000015">
    <property type="protein sequence ID" value="MXN18794.1"/>
    <property type="molecule type" value="Genomic_DNA"/>
</dbReference>
<comment type="caution">
    <text evidence="8">The sequence shown here is derived from an EMBL/GenBank/DDBJ whole genome shotgun (WGS) entry which is preliminary data.</text>
</comment>
<dbReference type="InterPro" id="IPR011251">
    <property type="entry name" value="Luciferase-like_dom"/>
</dbReference>
<dbReference type="PANTHER" id="PTHR30011:SF16">
    <property type="entry name" value="C2H2 FINGER DOMAIN TRANSCRIPTION FACTOR (EUROFUNG)-RELATED"/>
    <property type="match status" value="1"/>
</dbReference>
<dbReference type="NCBIfam" id="TIGR03860">
    <property type="entry name" value="FMN_nitrolo"/>
    <property type="match status" value="1"/>
</dbReference>
<dbReference type="InterPro" id="IPR051260">
    <property type="entry name" value="Diverse_substr_monoxygenases"/>
</dbReference>
<dbReference type="Pfam" id="PF00296">
    <property type="entry name" value="Bac_luciferase"/>
    <property type="match status" value="1"/>
</dbReference>
<evidence type="ECO:0000259" key="7">
    <source>
        <dbReference type="Pfam" id="PF00296"/>
    </source>
</evidence>
<feature type="binding site" evidence="6">
    <location>
        <position position="145"/>
    </location>
    <ligand>
        <name>FMN</name>
        <dbReference type="ChEBI" id="CHEBI:58210"/>
    </ligand>
</feature>
<gene>
    <name evidence="8" type="ORF">GR170_13165</name>
</gene>
<dbReference type="SUPFAM" id="SSF51679">
    <property type="entry name" value="Bacterial luciferase-like"/>
    <property type="match status" value="1"/>
</dbReference>
<feature type="binding site" evidence="6">
    <location>
        <position position="52"/>
    </location>
    <ligand>
        <name>FMN</name>
        <dbReference type="ChEBI" id="CHEBI:58210"/>
    </ligand>
</feature>
<evidence type="ECO:0000256" key="6">
    <source>
        <dbReference type="PIRSR" id="PIRSR000337-1"/>
    </source>
</evidence>
<feature type="binding site" evidence="6">
    <location>
        <position position="95"/>
    </location>
    <ligand>
        <name>FMN</name>
        <dbReference type="ChEBI" id="CHEBI:58210"/>
    </ligand>
</feature>
<keyword evidence="9" id="KW-1185">Reference proteome</keyword>
<dbReference type="InterPro" id="IPR036661">
    <property type="entry name" value="Luciferase-like_sf"/>
</dbReference>
<dbReference type="GO" id="GO:0016705">
    <property type="term" value="F:oxidoreductase activity, acting on paired donors, with incorporation or reduction of molecular oxygen"/>
    <property type="evidence" value="ECO:0007669"/>
    <property type="project" value="InterPro"/>
</dbReference>
<evidence type="ECO:0000256" key="2">
    <source>
        <dbReference type="ARBA" id="ARBA00022643"/>
    </source>
</evidence>
<keyword evidence="3 8" id="KW-0560">Oxidoreductase</keyword>
<protein>
    <submittedName>
        <fullName evidence="8">NtaA/DmoA family FMN-dependent monooxygenase</fullName>
        <ecNumber evidence="8">1.14.-.-</ecNumber>
    </submittedName>
</protein>
<evidence type="ECO:0000256" key="3">
    <source>
        <dbReference type="ARBA" id="ARBA00023002"/>
    </source>
</evidence>
<dbReference type="GO" id="GO:0004497">
    <property type="term" value="F:monooxygenase activity"/>
    <property type="evidence" value="ECO:0007669"/>
    <property type="project" value="UniProtKB-KW"/>
</dbReference>
<evidence type="ECO:0000256" key="1">
    <source>
        <dbReference type="ARBA" id="ARBA00022630"/>
    </source>
</evidence>
<sequence length="437" mass="48572">MALACLFQANGQHNGAWRMPEAEPGADTDIQHYIRYAQKLEAAKFDLFFLADTPASRTDNLEVWTKSPIYQNGLEPITVLSALAMHTRHIGLGGTMSTSFSEPFNIARQFAALDHISGGRAAWNVVTSANDYAARNFGLDRLPPHARRYEKAGECVDVVQKYWDTWEDDAFIFDKEGARQFDPAKYHVVDHDGEFFKVYGGLNVARAPQGHPVIIQAGASDAGKELAARTAQVVFGTGGSKEAARAFYTDLKGRMAKYGRAQDQLKVLSGLNVIIGDTVQEAEEKYEYLRSFIPPELSVLYLSMDLETQLLDLPLDAPIPEDRIPAASNHHTAYFNQIVELIRSGKTLREIAASYKRGNRFMCGTPEMVADWMEEWVSEGCGDGFMLPLAYLPGILDDFAGKVIPILQERGLYKTEYAGETLRDGLGLDRPVNQHLL</sequence>
<evidence type="ECO:0000313" key="9">
    <source>
        <dbReference type="Proteomes" id="UP000477911"/>
    </source>
</evidence>
<feature type="binding site" evidence="6">
    <location>
        <position position="220"/>
    </location>
    <ligand>
        <name>FMN</name>
        <dbReference type="ChEBI" id="CHEBI:58210"/>
    </ligand>
</feature>
<reference evidence="8 9" key="1">
    <citation type="submission" date="2019-12" db="EMBL/GenBank/DDBJ databases">
        <authorList>
            <person name="Li M."/>
        </authorList>
    </citation>
    <scope>NUCLEOTIDE SEQUENCE [LARGE SCALE GENOMIC DNA]</scope>
    <source>
        <strain evidence="8 9">GBMRC 2024</strain>
    </source>
</reference>
<evidence type="ECO:0000256" key="5">
    <source>
        <dbReference type="ARBA" id="ARBA00033748"/>
    </source>
</evidence>
<feature type="binding site" evidence="6">
    <location>
        <position position="149"/>
    </location>
    <ligand>
        <name>FMN</name>
        <dbReference type="ChEBI" id="CHEBI:58210"/>
    </ligand>
</feature>
<keyword evidence="4 8" id="KW-0503">Monooxygenase</keyword>
<evidence type="ECO:0000256" key="4">
    <source>
        <dbReference type="ARBA" id="ARBA00023033"/>
    </source>
</evidence>
<comment type="similarity">
    <text evidence="5">Belongs to the NtaA/SnaA/DszA monooxygenase family.</text>
</comment>
<proteinExistence type="inferred from homology"/>
<dbReference type="AlphaFoldDB" id="A0A6L7G358"/>
<dbReference type="PIRSF" id="PIRSF000337">
    <property type="entry name" value="NTA_MOA"/>
    <property type="match status" value="1"/>
</dbReference>
<dbReference type="CDD" id="cd01095">
    <property type="entry name" value="Nitrilotriacetate_monoxgenase"/>
    <property type="match status" value="1"/>
</dbReference>
<dbReference type="EC" id="1.14.-.-" evidence="8"/>
<evidence type="ECO:0000313" key="8">
    <source>
        <dbReference type="EMBL" id="MXN18794.1"/>
    </source>
</evidence>
<dbReference type="Proteomes" id="UP000477911">
    <property type="component" value="Unassembled WGS sequence"/>
</dbReference>
<feature type="domain" description="Luciferase-like" evidence="7">
    <location>
        <begin position="23"/>
        <end position="380"/>
    </location>
</feature>
<keyword evidence="1 6" id="KW-0285">Flavoprotein</keyword>
<dbReference type="Gene3D" id="3.20.20.30">
    <property type="entry name" value="Luciferase-like domain"/>
    <property type="match status" value="1"/>
</dbReference>
<dbReference type="PANTHER" id="PTHR30011">
    <property type="entry name" value="ALKANESULFONATE MONOOXYGENASE-RELATED"/>
    <property type="match status" value="1"/>
</dbReference>
<dbReference type="InterPro" id="IPR016215">
    <property type="entry name" value="NTA_MOA"/>
</dbReference>
<organism evidence="8 9">
    <name type="scientific">Pseudooceanicola albus</name>
    <dbReference type="NCBI Taxonomy" id="2692189"/>
    <lineage>
        <taxon>Bacteria</taxon>
        <taxon>Pseudomonadati</taxon>
        <taxon>Pseudomonadota</taxon>
        <taxon>Alphaproteobacteria</taxon>
        <taxon>Rhodobacterales</taxon>
        <taxon>Paracoccaceae</taxon>
        <taxon>Pseudooceanicola</taxon>
    </lineage>
</organism>
<keyword evidence="2 6" id="KW-0288">FMN</keyword>
<accession>A0A6L7G358</accession>